<dbReference type="eggNOG" id="COG0476">
    <property type="taxonomic scope" value="Bacteria"/>
</dbReference>
<evidence type="ECO:0000259" key="1">
    <source>
        <dbReference type="Pfam" id="PF00899"/>
    </source>
</evidence>
<dbReference type="GO" id="GO:0016779">
    <property type="term" value="F:nucleotidyltransferase activity"/>
    <property type="evidence" value="ECO:0007669"/>
    <property type="project" value="UniProtKB-KW"/>
</dbReference>
<gene>
    <name evidence="2" type="ordered locus">Geob_0590</name>
</gene>
<dbReference type="KEGG" id="geo:Geob_0590"/>
<keyword evidence="2" id="KW-0548">Nucleotidyltransferase</keyword>
<dbReference type="Gene3D" id="3.40.50.720">
    <property type="entry name" value="NAD(P)-binding Rossmann-like Domain"/>
    <property type="match status" value="1"/>
</dbReference>
<protein>
    <submittedName>
        <fullName evidence="2">Adenylyltransferase, putative</fullName>
    </submittedName>
</protein>
<feature type="domain" description="THIF-type NAD/FAD binding fold" evidence="1">
    <location>
        <begin position="10"/>
        <end position="235"/>
    </location>
</feature>
<dbReference type="HOGENOM" id="CLU_065361_0_0_7"/>
<proteinExistence type="predicted"/>
<dbReference type="AlphaFoldDB" id="B9M0B9"/>
<dbReference type="PANTHER" id="PTHR43267">
    <property type="entry name" value="TRNA THREONYLCARBAMOYLADENOSINE DEHYDRATASE"/>
    <property type="match status" value="1"/>
</dbReference>
<evidence type="ECO:0000313" key="3">
    <source>
        <dbReference type="Proteomes" id="UP000007721"/>
    </source>
</evidence>
<dbReference type="InterPro" id="IPR035985">
    <property type="entry name" value="Ubiquitin-activating_enz"/>
</dbReference>
<dbReference type="PANTHER" id="PTHR43267:SF2">
    <property type="entry name" value="TRNA THREONYLCARBAMOYLADENOSINE DEHYDRATASE 1-RELATED"/>
    <property type="match status" value="1"/>
</dbReference>
<dbReference type="InterPro" id="IPR045886">
    <property type="entry name" value="ThiF/MoeB/HesA"/>
</dbReference>
<dbReference type="GO" id="GO:0061504">
    <property type="term" value="P:cyclic threonylcarbamoyladenosine biosynthetic process"/>
    <property type="evidence" value="ECO:0007669"/>
    <property type="project" value="TreeGrafter"/>
</dbReference>
<organism evidence="2 3">
    <name type="scientific">Geotalea daltonii (strain DSM 22248 / JCM 15807 / FRC-32)</name>
    <name type="common">Geobacter daltonii</name>
    <dbReference type="NCBI Taxonomy" id="316067"/>
    <lineage>
        <taxon>Bacteria</taxon>
        <taxon>Pseudomonadati</taxon>
        <taxon>Thermodesulfobacteriota</taxon>
        <taxon>Desulfuromonadia</taxon>
        <taxon>Geobacterales</taxon>
        <taxon>Geobacteraceae</taxon>
        <taxon>Geotalea</taxon>
    </lineage>
</organism>
<keyword evidence="2" id="KW-0808">Transferase</keyword>
<dbReference type="SUPFAM" id="SSF69572">
    <property type="entry name" value="Activating enzymes of the ubiquitin-like proteins"/>
    <property type="match status" value="1"/>
</dbReference>
<keyword evidence="3" id="KW-1185">Reference proteome</keyword>
<dbReference type="Proteomes" id="UP000007721">
    <property type="component" value="Chromosome"/>
</dbReference>
<dbReference type="OrthoDB" id="9804286at2"/>
<reference evidence="2 3" key="1">
    <citation type="submission" date="2009-01" db="EMBL/GenBank/DDBJ databases">
        <title>Complete sequence of Geobacter sp. FRC-32.</title>
        <authorList>
            <consortium name="US DOE Joint Genome Institute"/>
            <person name="Lucas S."/>
            <person name="Copeland A."/>
            <person name="Lapidus A."/>
            <person name="Glavina del Rio T."/>
            <person name="Dalin E."/>
            <person name="Tice H."/>
            <person name="Bruce D."/>
            <person name="Goodwin L."/>
            <person name="Pitluck S."/>
            <person name="Saunders E."/>
            <person name="Brettin T."/>
            <person name="Detter J.C."/>
            <person name="Han C."/>
            <person name="Larimer F."/>
            <person name="Land M."/>
            <person name="Hauser L."/>
            <person name="Kyrpides N."/>
            <person name="Ovchinnikova G."/>
            <person name="Kostka J."/>
            <person name="Richardson P."/>
        </authorList>
    </citation>
    <scope>NUCLEOTIDE SEQUENCE [LARGE SCALE GENOMIC DNA]</scope>
    <source>
        <strain evidence="3">DSM 22248 / JCM 15807 / FRC-32</strain>
    </source>
</reference>
<dbReference type="EMBL" id="CP001390">
    <property type="protein sequence ID" value="ACM18956.1"/>
    <property type="molecule type" value="Genomic_DNA"/>
</dbReference>
<dbReference type="GO" id="GO:0008641">
    <property type="term" value="F:ubiquitin-like modifier activating enzyme activity"/>
    <property type="evidence" value="ECO:0007669"/>
    <property type="project" value="InterPro"/>
</dbReference>
<dbReference type="STRING" id="316067.Geob_0590"/>
<dbReference type="InterPro" id="IPR000594">
    <property type="entry name" value="ThiF_NAD_FAD-bd"/>
</dbReference>
<dbReference type="RefSeq" id="WP_012645685.1">
    <property type="nucleotide sequence ID" value="NC_011979.1"/>
</dbReference>
<dbReference type="Pfam" id="PF00899">
    <property type="entry name" value="ThiF"/>
    <property type="match status" value="1"/>
</dbReference>
<sequence>MCDDRYDRQSFLGENSQAKIAACTVGIIGLGGGGSHVAQQLAHVGFQKYVLYDPDMPEDSNLNRLIGATVRDVKNKVPKVQIARRVIRGLQPRAKIQMIRERWQDNPLPLGNCDIIVGCVDGYKGRHELETFSRRHLMPYIDIGIDVVQVDPQPPVLSGQVIASLPGGPCMWCLGFLTEKKLAAEAKKYGDAGHNPQVVWANGVVASAAVGIAVDLVTGWTGSAQDVVYLSYEGNSGLVLPHKRLTVVDRSCQHFPHDQVGEARFIPL</sequence>
<evidence type="ECO:0000313" key="2">
    <source>
        <dbReference type="EMBL" id="ACM18956.1"/>
    </source>
</evidence>
<accession>B9M0B9</accession>
<dbReference type="GO" id="GO:0061503">
    <property type="term" value="F:tRNA threonylcarbamoyladenosine dehydratase"/>
    <property type="evidence" value="ECO:0007669"/>
    <property type="project" value="TreeGrafter"/>
</dbReference>
<name>B9M0B9_GEODF</name>